<feature type="region of interest" description="Disordered" evidence="10">
    <location>
        <begin position="288"/>
        <end position="322"/>
    </location>
</feature>
<keyword evidence="2" id="KW-0813">Transport</keyword>
<dbReference type="InterPro" id="IPR005606">
    <property type="entry name" value="Sec20"/>
</dbReference>
<comment type="similarity">
    <text evidence="9">Belongs to the SEC20 family.</text>
</comment>
<keyword evidence="3 11" id="KW-0812">Transmembrane</keyword>
<evidence type="ECO:0000256" key="6">
    <source>
        <dbReference type="ARBA" id="ARBA00022989"/>
    </source>
</evidence>
<dbReference type="EMBL" id="JBBXJM010000002">
    <property type="protein sequence ID" value="KAL1411317.1"/>
    <property type="molecule type" value="Genomic_DNA"/>
</dbReference>
<keyword evidence="6 11" id="KW-1133">Transmembrane helix</keyword>
<reference evidence="13 14" key="1">
    <citation type="submission" date="2023-08" db="EMBL/GenBank/DDBJ databases">
        <title>Annotated Genome Sequence of Vanrija albida AlHP1.</title>
        <authorList>
            <person name="Herzog R."/>
        </authorList>
    </citation>
    <scope>NUCLEOTIDE SEQUENCE [LARGE SCALE GENOMIC DNA]</scope>
    <source>
        <strain evidence="13 14">AlHP1</strain>
    </source>
</reference>
<gene>
    <name evidence="13" type="primary">SEC20</name>
    <name evidence="13" type="ORF">Q8F55_002268</name>
</gene>
<protein>
    <submittedName>
        <fullName evidence="13">Protein transport protein sec20</fullName>
    </submittedName>
</protein>
<feature type="compositionally biased region" description="Low complexity" evidence="10">
    <location>
        <begin position="313"/>
        <end position="322"/>
    </location>
</feature>
<evidence type="ECO:0000313" key="13">
    <source>
        <dbReference type="EMBL" id="KAL1411317.1"/>
    </source>
</evidence>
<dbReference type="InterPro" id="IPR056173">
    <property type="entry name" value="Sec20_C"/>
</dbReference>
<dbReference type="PANTHER" id="PTHR12825">
    <property type="entry name" value="BNIP1-RELATED"/>
    <property type="match status" value="1"/>
</dbReference>
<keyword evidence="4" id="KW-0256">Endoplasmic reticulum</keyword>
<keyword evidence="5" id="KW-0931">ER-Golgi transport</keyword>
<evidence type="ECO:0000256" key="4">
    <source>
        <dbReference type="ARBA" id="ARBA00022824"/>
    </source>
</evidence>
<dbReference type="Pfam" id="PF03908">
    <property type="entry name" value="Sec20"/>
    <property type="match status" value="1"/>
</dbReference>
<feature type="transmembrane region" description="Helical" evidence="11">
    <location>
        <begin position="202"/>
        <end position="223"/>
    </location>
</feature>
<dbReference type="PANTHER" id="PTHR12825:SF0">
    <property type="entry name" value="VESICLE TRANSPORT PROTEIN SEC20"/>
    <property type="match status" value="1"/>
</dbReference>
<evidence type="ECO:0000256" key="11">
    <source>
        <dbReference type="SAM" id="Phobius"/>
    </source>
</evidence>
<comment type="subcellular location">
    <subcellularLocation>
        <location evidence="1">Endoplasmic reticulum membrane</location>
        <topology evidence="1">Single-pass type IV membrane protein</topology>
    </subcellularLocation>
</comment>
<evidence type="ECO:0000256" key="7">
    <source>
        <dbReference type="ARBA" id="ARBA00023054"/>
    </source>
</evidence>
<dbReference type="GeneID" id="95983311"/>
<evidence type="ECO:0000256" key="9">
    <source>
        <dbReference type="ARBA" id="ARBA00037934"/>
    </source>
</evidence>
<evidence type="ECO:0000256" key="8">
    <source>
        <dbReference type="ARBA" id="ARBA00023136"/>
    </source>
</evidence>
<comment type="caution">
    <text evidence="13">The sequence shown here is derived from an EMBL/GenBank/DDBJ whole genome shotgun (WGS) entry which is preliminary data.</text>
</comment>
<dbReference type="Proteomes" id="UP001565368">
    <property type="component" value="Unassembled WGS sequence"/>
</dbReference>
<evidence type="ECO:0000256" key="2">
    <source>
        <dbReference type="ARBA" id="ARBA00022448"/>
    </source>
</evidence>
<organism evidence="13 14">
    <name type="scientific">Vanrija albida</name>
    <dbReference type="NCBI Taxonomy" id="181172"/>
    <lineage>
        <taxon>Eukaryota</taxon>
        <taxon>Fungi</taxon>
        <taxon>Dikarya</taxon>
        <taxon>Basidiomycota</taxon>
        <taxon>Agaricomycotina</taxon>
        <taxon>Tremellomycetes</taxon>
        <taxon>Trichosporonales</taxon>
        <taxon>Trichosporonaceae</taxon>
        <taxon>Vanrija</taxon>
    </lineage>
</organism>
<feature type="compositionally biased region" description="Basic and acidic residues" evidence="10">
    <location>
        <begin position="290"/>
        <end position="304"/>
    </location>
</feature>
<feature type="domain" description="Sec20 C-terminal" evidence="12">
    <location>
        <begin position="137"/>
        <end position="227"/>
    </location>
</feature>
<name>A0ABR3Q9X6_9TREE</name>
<evidence type="ECO:0000259" key="12">
    <source>
        <dbReference type="Pfam" id="PF03908"/>
    </source>
</evidence>
<evidence type="ECO:0000256" key="5">
    <source>
        <dbReference type="ARBA" id="ARBA00022892"/>
    </source>
</evidence>
<sequence>MPPLPADPAAALAALERTLSDVRAYQLPRLRAAKTAALARDLGAEARSDLALARRGLEDAREAIEGGPAGQRDAHMLAYNALEREFDETTAEFRAALVESKRAIAAFSRRHELLEPGEAPKTEPVASVAGDDALQTKTNEVTDALRRTTQLLQAELERSVLSTQMLDESTRTIKSTHSLYDNYAALLSTSTALVRALERADWWDRALILGALAFFLLCVAYVLKRRVLDRVGGAAVWWVGGSYRLIRAGLGGGGAKRVKDVAEVVGTAGAGAGAAVVAAGAAASAQASLHRGDDDDGDREKVDQVLDADADAGADTPATQDPVAAIIDSVGSGTPRDEL</sequence>
<evidence type="ECO:0000256" key="1">
    <source>
        <dbReference type="ARBA" id="ARBA00004163"/>
    </source>
</evidence>
<accession>A0ABR3Q9X6</accession>
<proteinExistence type="inferred from homology"/>
<keyword evidence="8 11" id="KW-0472">Membrane</keyword>
<evidence type="ECO:0000313" key="14">
    <source>
        <dbReference type="Proteomes" id="UP001565368"/>
    </source>
</evidence>
<keyword evidence="7" id="KW-0175">Coiled coil</keyword>
<evidence type="ECO:0000256" key="10">
    <source>
        <dbReference type="SAM" id="MobiDB-lite"/>
    </source>
</evidence>
<keyword evidence="14" id="KW-1185">Reference proteome</keyword>
<evidence type="ECO:0000256" key="3">
    <source>
        <dbReference type="ARBA" id="ARBA00022692"/>
    </source>
</evidence>
<dbReference type="RefSeq" id="XP_069211261.1">
    <property type="nucleotide sequence ID" value="XM_069350875.1"/>
</dbReference>